<proteinExistence type="predicted"/>
<gene>
    <name evidence="1" type="ORF">R1flu_001050</name>
</gene>
<evidence type="ECO:0000313" key="1">
    <source>
        <dbReference type="EMBL" id="KAL2620845.1"/>
    </source>
</evidence>
<evidence type="ECO:0000313" key="2">
    <source>
        <dbReference type="Proteomes" id="UP001605036"/>
    </source>
</evidence>
<sequence>MEEVPAWAVPLMDGMKALQELPAQMVALQALMIAIEARMTNWNIELPDDEITSFRNQEGAIVPAMFSQTLHHLTILTLLEVNELLEYYGLSIAGGEIDRRRLM</sequence>
<dbReference type="EMBL" id="JBHFFA010000006">
    <property type="protein sequence ID" value="KAL2620845.1"/>
    <property type="molecule type" value="Genomic_DNA"/>
</dbReference>
<reference evidence="1 2" key="1">
    <citation type="submission" date="2024-09" db="EMBL/GenBank/DDBJ databases">
        <title>Chromosome-scale assembly of Riccia fluitans.</title>
        <authorList>
            <person name="Paukszto L."/>
            <person name="Sawicki J."/>
            <person name="Karawczyk K."/>
            <person name="Piernik-Szablinska J."/>
            <person name="Szczecinska M."/>
            <person name="Mazdziarz M."/>
        </authorList>
    </citation>
    <scope>NUCLEOTIDE SEQUENCE [LARGE SCALE GENOMIC DNA]</scope>
    <source>
        <strain evidence="1">Rf_01</strain>
        <tissue evidence="1">Aerial parts of the thallus</tissue>
    </source>
</reference>
<accession>A0ABD1Y287</accession>
<dbReference type="Proteomes" id="UP001605036">
    <property type="component" value="Unassembled WGS sequence"/>
</dbReference>
<dbReference type="AlphaFoldDB" id="A0ABD1Y287"/>
<organism evidence="1 2">
    <name type="scientific">Riccia fluitans</name>
    <dbReference type="NCBI Taxonomy" id="41844"/>
    <lineage>
        <taxon>Eukaryota</taxon>
        <taxon>Viridiplantae</taxon>
        <taxon>Streptophyta</taxon>
        <taxon>Embryophyta</taxon>
        <taxon>Marchantiophyta</taxon>
        <taxon>Marchantiopsida</taxon>
        <taxon>Marchantiidae</taxon>
        <taxon>Marchantiales</taxon>
        <taxon>Ricciaceae</taxon>
        <taxon>Riccia</taxon>
    </lineage>
</organism>
<name>A0ABD1Y287_9MARC</name>
<keyword evidence="2" id="KW-1185">Reference proteome</keyword>
<comment type="caution">
    <text evidence="1">The sequence shown here is derived from an EMBL/GenBank/DDBJ whole genome shotgun (WGS) entry which is preliminary data.</text>
</comment>
<protein>
    <submittedName>
        <fullName evidence="1">Uncharacterized protein</fullName>
    </submittedName>
</protein>